<feature type="region of interest" description="Disordered" evidence="1">
    <location>
        <begin position="42"/>
        <end position="61"/>
    </location>
</feature>
<comment type="caution">
    <text evidence="2">The sequence shown here is derived from an EMBL/GenBank/DDBJ whole genome shotgun (WGS) entry which is preliminary data.</text>
</comment>
<keyword evidence="3" id="KW-1185">Reference proteome</keyword>
<accession>A0ABT0U0U3</accession>
<proteinExistence type="predicted"/>
<evidence type="ECO:0000313" key="2">
    <source>
        <dbReference type="EMBL" id="MCM2370498.1"/>
    </source>
</evidence>
<organism evidence="2 3">
    <name type="scientific">Aporhodopirellula aestuarii</name>
    <dbReference type="NCBI Taxonomy" id="2950107"/>
    <lineage>
        <taxon>Bacteria</taxon>
        <taxon>Pseudomonadati</taxon>
        <taxon>Planctomycetota</taxon>
        <taxon>Planctomycetia</taxon>
        <taxon>Pirellulales</taxon>
        <taxon>Pirellulaceae</taxon>
        <taxon>Aporhodopirellula</taxon>
    </lineage>
</organism>
<evidence type="ECO:0000313" key="3">
    <source>
        <dbReference type="Proteomes" id="UP001202961"/>
    </source>
</evidence>
<dbReference type="RefSeq" id="WP_250928166.1">
    <property type="nucleotide sequence ID" value="NZ_JAMQBK010000023.1"/>
</dbReference>
<reference evidence="2 3" key="1">
    <citation type="journal article" date="2022" name="Syst. Appl. Microbiol.">
        <title>Rhodopirellula aestuarii sp. nov., a novel member of the genus Rhodopirellula isolated from brackish sediments collected in the Tagus River estuary, Portugal.</title>
        <authorList>
            <person name="Vitorino I.R."/>
            <person name="Klimek D."/>
            <person name="Calusinska M."/>
            <person name="Lobo-da-Cunha A."/>
            <person name="Vasconcelos V."/>
            <person name="Lage O.M."/>
        </authorList>
    </citation>
    <scope>NUCLEOTIDE SEQUENCE [LARGE SCALE GENOMIC DNA]</scope>
    <source>
        <strain evidence="2 3">ICT_H3.1</strain>
    </source>
</reference>
<dbReference type="EMBL" id="JAMQBK010000023">
    <property type="protein sequence ID" value="MCM2370498.1"/>
    <property type="molecule type" value="Genomic_DNA"/>
</dbReference>
<evidence type="ECO:0000256" key="1">
    <source>
        <dbReference type="SAM" id="MobiDB-lite"/>
    </source>
</evidence>
<protein>
    <submittedName>
        <fullName evidence="2">Uncharacterized protein</fullName>
    </submittedName>
</protein>
<feature type="region of interest" description="Disordered" evidence="1">
    <location>
        <begin position="113"/>
        <end position="146"/>
    </location>
</feature>
<sequence>MAKFYVQSGTFRRVVAADSSRKAALWAVHEVMQQILPTEEGSVSRLGNTPAAQSQHERDEAPVQNMTVLSGVVRVNERGFDRHDASELPTMEVIGEWNQMAMTLERLQQLLDGSRPNAGTRHDRITGDDSANKRFSDDQFSEDLAA</sequence>
<feature type="compositionally biased region" description="Basic and acidic residues" evidence="1">
    <location>
        <begin position="120"/>
        <end position="137"/>
    </location>
</feature>
<gene>
    <name evidence="2" type="ORF">NB063_07645</name>
</gene>
<name>A0ABT0U0U3_9BACT</name>
<feature type="compositionally biased region" description="Polar residues" evidence="1">
    <location>
        <begin position="45"/>
        <end position="54"/>
    </location>
</feature>
<dbReference type="Proteomes" id="UP001202961">
    <property type="component" value="Unassembled WGS sequence"/>
</dbReference>